<reference evidence="4 5" key="1">
    <citation type="submission" date="2017-02" db="EMBL/GenBank/DDBJ databases">
        <authorList>
            <person name="Peterson S.W."/>
        </authorList>
    </citation>
    <scope>NUCLEOTIDE SEQUENCE [LARGE SCALE GENOMIC DNA]</scope>
    <source>
        <strain evidence="4 5">LMG 22410</strain>
    </source>
</reference>
<accession>A0A1R4G158</accession>
<dbReference type="RefSeq" id="WP_086992030.1">
    <property type="nucleotide sequence ID" value="NZ_FUHU01000035.1"/>
</dbReference>
<dbReference type="GeneID" id="303173165"/>
<evidence type="ECO:0000313" key="4">
    <source>
        <dbReference type="EMBL" id="SJM61909.1"/>
    </source>
</evidence>
<feature type="domain" description="ABC transporter" evidence="3">
    <location>
        <begin position="5"/>
        <end position="230"/>
    </location>
</feature>
<dbReference type="Pfam" id="PF00005">
    <property type="entry name" value="ABC_tran"/>
    <property type="match status" value="1"/>
</dbReference>
<dbReference type="InterPro" id="IPR003593">
    <property type="entry name" value="AAA+_ATPase"/>
</dbReference>
<dbReference type="Proteomes" id="UP000195787">
    <property type="component" value="Unassembled WGS sequence"/>
</dbReference>
<protein>
    <submittedName>
        <fullName evidence="4">ABC transporter ATP-binding protein</fullName>
    </submittedName>
</protein>
<dbReference type="SMART" id="SM00382">
    <property type="entry name" value="AAA"/>
    <property type="match status" value="1"/>
</dbReference>
<dbReference type="InterPro" id="IPR027417">
    <property type="entry name" value="P-loop_NTPase"/>
</dbReference>
<dbReference type="GO" id="GO:0016887">
    <property type="term" value="F:ATP hydrolysis activity"/>
    <property type="evidence" value="ECO:0007669"/>
    <property type="project" value="InterPro"/>
</dbReference>
<dbReference type="CDD" id="cd03230">
    <property type="entry name" value="ABC_DR_subfamily_A"/>
    <property type="match status" value="1"/>
</dbReference>
<evidence type="ECO:0000256" key="1">
    <source>
        <dbReference type="ARBA" id="ARBA00022741"/>
    </source>
</evidence>
<dbReference type="PANTHER" id="PTHR43158:SF5">
    <property type="entry name" value="ABC TRANSPORTER, ATP-BINDING PROTEIN"/>
    <property type="match status" value="1"/>
</dbReference>
<dbReference type="AlphaFoldDB" id="A0A1R4G158"/>
<proteinExistence type="predicted"/>
<organism evidence="4 5">
    <name type="scientific">Agrococcus casei LMG 22410</name>
    <dbReference type="NCBI Taxonomy" id="1255656"/>
    <lineage>
        <taxon>Bacteria</taxon>
        <taxon>Bacillati</taxon>
        <taxon>Actinomycetota</taxon>
        <taxon>Actinomycetes</taxon>
        <taxon>Micrococcales</taxon>
        <taxon>Microbacteriaceae</taxon>
        <taxon>Agrococcus</taxon>
    </lineage>
</organism>
<dbReference type="Gene3D" id="3.40.50.300">
    <property type="entry name" value="P-loop containing nucleotide triphosphate hydrolases"/>
    <property type="match status" value="1"/>
</dbReference>
<evidence type="ECO:0000313" key="5">
    <source>
        <dbReference type="Proteomes" id="UP000195787"/>
    </source>
</evidence>
<sequence>MTQVIETSALSKHYKAVKAVNDLTVSFDENRIHGLLGRNGAGKTTLMQLLTGQLFATSGDIRVFGESPLENTTVMQRTCFIQEGQTYPDGFEPRHVISIAAGMHEKWDQQRADELVEMFELPMKRKIKKLSRGQLSAIGIIVGIASRADLTFFDEPYLGLDAVARKNFYDALLADYAAHPRTILISSHHIDEVAPLLETVTVIDNGELLMQHDVDELADAAFAFAGTRAAVDQFTGSVQVLERTDIGGLSTVVVRGPITQDAARLASDLRLDKSRASLQDLFVAVTESARKARQKA</sequence>
<dbReference type="InterPro" id="IPR003439">
    <property type="entry name" value="ABC_transporter-like_ATP-bd"/>
</dbReference>
<keyword evidence="1" id="KW-0547">Nucleotide-binding</keyword>
<evidence type="ECO:0000259" key="3">
    <source>
        <dbReference type="PROSITE" id="PS50893"/>
    </source>
</evidence>
<name>A0A1R4G158_9MICO</name>
<dbReference type="EMBL" id="FUHU01000035">
    <property type="protein sequence ID" value="SJM61909.1"/>
    <property type="molecule type" value="Genomic_DNA"/>
</dbReference>
<dbReference type="PANTHER" id="PTHR43158">
    <property type="entry name" value="SKFA PEPTIDE EXPORT ATP-BINDING PROTEIN SKFE"/>
    <property type="match status" value="1"/>
</dbReference>
<keyword evidence="5" id="KW-1185">Reference proteome</keyword>
<dbReference type="OrthoDB" id="9804819at2"/>
<dbReference type="GO" id="GO:0005524">
    <property type="term" value="F:ATP binding"/>
    <property type="evidence" value="ECO:0007669"/>
    <property type="project" value="UniProtKB-KW"/>
</dbReference>
<keyword evidence="2 4" id="KW-0067">ATP-binding</keyword>
<dbReference type="SUPFAM" id="SSF52540">
    <property type="entry name" value="P-loop containing nucleoside triphosphate hydrolases"/>
    <property type="match status" value="1"/>
</dbReference>
<dbReference type="PROSITE" id="PS50893">
    <property type="entry name" value="ABC_TRANSPORTER_2"/>
    <property type="match status" value="1"/>
</dbReference>
<evidence type="ECO:0000256" key="2">
    <source>
        <dbReference type="ARBA" id="ARBA00022840"/>
    </source>
</evidence>
<gene>
    <name evidence="4" type="ORF">CZ674_08055</name>
</gene>